<name>A0A2R6BH93_9ARCH</name>
<feature type="transmembrane region" description="Helical" evidence="1">
    <location>
        <begin position="69"/>
        <end position="94"/>
    </location>
</feature>
<comment type="caution">
    <text evidence="2">The sequence shown here is derived from an EMBL/GenBank/DDBJ whole genome shotgun (WGS) entry which is preliminary data.</text>
</comment>
<dbReference type="AlphaFoldDB" id="A0A2R6BH93"/>
<dbReference type="EMBL" id="NEXM01000047">
    <property type="protein sequence ID" value="PSN97838.1"/>
    <property type="molecule type" value="Genomic_DNA"/>
</dbReference>
<feature type="transmembrane region" description="Helical" evidence="1">
    <location>
        <begin position="114"/>
        <end position="139"/>
    </location>
</feature>
<keyword evidence="1" id="KW-1133">Transmembrane helix</keyword>
<feature type="transmembrane region" description="Helical" evidence="1">
    <location>
        <begin position="40"/>
        <end position="62"/>
    </location>
</feature>
<dbReference type="Proteomes" id="UP000240381">
    <property type="component" value="Unassembled WGS sequence"/>
</dbReference>
<protein>
    <submittedName>
        <fullName evidence="2">Uncharacterized protein</fullName>
    </submittedName>
</protein>
<accession>A0A2R6BH93</accession>
<reference evidence="2 3" key="1">
    <citation type="submission" date="2017-04" db="EMBL/GenBank/DDBJ databases">
        <title>Novel microbial lineages endemic to geothermal iron-oxide mats fill important gaps in the evolutionary history of Archaea.</title>
        <authorList>
            <person name="Jay Z.J."/>
            <person name="Beam J.P."/>
            <person name="Dlakic M."/>
            <person name="Rusch D.B."/>
            <person name="Kozubal M.A."/>
            <person name="Inskeep W.P."/>
        </authorList>
    </citation>
    <scope>NUCLEOTIDE SEQUENCE [LARGE SCALE GENOMIC DNA]</scope>
    <source>
        <strain evidence="2">ECH_B_SAG-F08</strain>
    </source>
</reference>
<feature type="transmembrane region" description="Helical" evidence="1">
    <location>
        <begin position="7"/>
        <end position="25"/>
    </location>
</feature>
<gene>
    <name evidence="2" type="ORF">B9Q11_03410</name>
</gene>
<sequence length="146" mass="16546">MRTDKVVLSFIFFVCFALTVVILVTDQNLQTNLGAVKPYFIHWYGLLITGFVDLIGGVLFLVRRNPPLFVASIWFVFMPIFMVADTLTYAEVFFNSPAQFAVYLFGFNKFPGTLAYIPGLFDALFALYILGFLACVLVCRKRLVTN</sequence>
<organism evidence="2 3">
    <name type="scientific">Candidatus Marsarchaeota G2 archaeon ECH_B_SAG-F08</name>
    <dbReference type="NCBI Taxonomy" id="1978165"/>
    <lineage>
        <taxon>Archaea</taxon>
        <taxon>Candidatus Marsarchaeota</taxon>
        <taxon>Candidatus Marsarchaeota group 2</taxon>
    </lineage>
</organism>
<evidence type="ECO:0000256" key="1">
    <source>
        <dbReference type="SAM" id="Phobius"/>
    </source>
</evidence>
<evidence type="ECO:0000313" key="2">
    <source>
        <dbReference type="EMBL" id="PSN97838.1"/>
    </source>
</evidence>
<proteinExistence type="predicted"/>
<keyword evidence="1" id="KW-0472">Membrane</keyword>
<evidence type="ECO:0000313" key="3">
    <source>
        <dbReference type="Proteomes" id="UP000240381"/>
    </source>
</evidence>
<keyword evidence="1" id="KW-0812">Transmembrane</keyword>